<dbReference type="PROSITE" id="PS50835">
    <property type="entry name" value="IG_LIKE"/>
    <property type="match status" value="6"/>
</dbReference>
<dbReference type="SMART" id="SM00408">
    <property type="entry name" value="IGc2"/>
    <property type="match status" value="5"/>
</dbReference>
<proteinExistence type="predicted"/>
<accession>A0A669D4Q3</accession>
<feature type="domain" description="Ig-like" evidence="11">
    <location>
        <begin position="129"/>
        <end position="227"/>
    </location>
</feature>
<protein>
    <recommendedName>
        <fullName evidence="11">Ig-like domain-containing protein</fullName>
    </recommendedName>
</protein>
<dbReference type="GO" id="GO:0071222">
    <property type="term" value="P:cellular response to lipopolysaccharide"/>
    <property type="evidence" value="ECO:0007669"/>
    <property type="project" value="TreeGrafter"/>
</dbReference>
<keyword evidence="2" id="KW-1003">Cell membrane</keyword>
<comment type="subcellular location">
    <subcellularLocation>
        <location evidence="1">Cell membrane</location>
        <topology evidence="1">Single-pass type I membrane protein</topology>
    </subcellularLocation>
</comment>
<dbReference type="SMART" id="SM00406">
    <property type="entry name" value="IGv"/>
    <property type="match status" value="5"/>
</dbReference>
<evidence type="ECO:0000259" key="11">
    <source>
        <dbReference type="PROSITE" id="PS50835"/>
    </source>
</evidence>
<dbReference type="InterPro" id="IPR013783">
    <property type="entry name" value="Ig-like_fold"/>
</dbReference>
<dbReference type="Ensembl" id="ENSONIT00000062213.1">
    <property type="protein sequence ID" value="ENSONIP00000054787.1"/>
    <property type="gene ID" value="ENSONIG00000004440.2"/>
</dbReference>
<evidence type="ECO:0000256" key="8">
    <source>
        <dbReference type="ARBA" id="ARBA00023170"/>
    </source>
</evidence>
<feature type="domain" description="Ig-like" evidence="11">
    <location>
        <begin position="6"/>
        <end position="128"/>
    </location>
</feature>
<dbReference type="GO" id="GO:0009897">
    <property type="term" value="C:external side of plasma membrane"/>
    <property type="evidence" value="ECO:0007669"/>
    <property type="project" value="TreeGrafter"/>
</dbReference>
<feature type="domain" description="Ig-like" evidence="11">
    <location>
        <begin position="556"/>
        <end position="655"/>
    </location>
</feature>
<dbReference type="SMART" id="SM00409">
    <property type="entry name" value="IG"/>
    <property type="match status" value="6"/>
</dbReference>
<keyword evidence="5" id="KW-1133">Transmembrane helix</keyword>
<keyword evidence="3" id="KW-0812">Transmembrane</keyword>
<dbReference type="InterPro" id="IPR003599">
    <property type="entry name" value="Ig_sub"/>
</dbReference>
<dbReference type="InterPro" id="IPR036179">
    <property type="entry name" value="Ig-like_dom_sf"/>
</dbReference>
<keyword evidence="9" id="KW-0325">Glycoprotein</keyword>
<dbReference type="Pfam" id="PF07686">
    <property type="entry name" value="V-set"/>
    <property type="match status" value="6"/>
</dbReference>
<organism evidence="12 13">
    <name type="scientific">Oreochromis niloticus</name>
    <name type="common">Nile tilapia</name>
    <name type="synonym">Tilapia nilotica</name>
    <dbReference type="NCBI Taxonomy" id="8128"/>
    <lineage>
        <taxon>Eukaryota</taxon>
        <taxon>Metazoa</taxon>
        <taxon>Chordata</taxon>
        <taxon>Craniata</taxon>
        <taxon>Vertebrata</taxon>
        <taxon>Euteleostomi</taxon>
        <taxon>Actinopterygii</taxon>
        <taxon>Neopterygii</taxon>
        <taxon>Teleostei</taxon>
        <taxon>Neoteleostei</taxon>
        <taxon>Acanthomorphata</taxon>
        <taxon>Ovalentaria</taxon>
        <taxon>Cichlomorphae</taxon>
        <taxon>Cichliformes</taxon>
        <taxon>Cichlidae</taxon>
        <taxon>African cichlids</taxon>
        <taxon>Pseudocrenilabrinae</taxon>
        <taxon>Oreochromini</taxon>
        <taxon>Oreochromis</taxon>
    </lineage>
</organism>
<keyword evidence="8" id="KW-0675">Receptor</keyword>
<evidence type="ECO:0000313" key="13">
    <source>
        <dbReference type="Proteomes" id="UP000005207"/>
    </source>
</evidence>
<evidence type="ECO:0000256" key="2">
    <source>
        <dbReference type="ARBA" id="ARBA00022475"/>
    </source>
</evidence>
<evidence type="ECO:0000313" key="12">
    <source>
        <dbReference type="Ensembl" id="ENSONIP00000054787.1"/>
    </source>
</evidence>
<name>A0A669D4Q3_ORENI</name>
<evidence type="ECO:0000256" key="9">
    <source>
        <dbReference type="ARBA" id="ARBA00023180"/>
    </source>
</evidence>
<dbReference type="InterPro" id="IPR003598">
    <property type="entry name" value="Ig_sub2"/>
</dbReference>
<dbReference type="PANTHER" id="PTHR25466:SF14">
    <property type="entry name" value="BUTYROPHILIN SUBFAMILY 2 MEMBER A2-LIKE-RELATED"/>
    <property type="match status" value="1"/>
</dbReference>
<dbReference type="Proteomes" id="UP000005207">
    <property type="component" value="Linkage group LG3"/>
</dbReference>
<keyword evidence="7" id="KW-1015">Disulfide bond</keyword>
<dbReference type="GO" id="GO:0042130">
    <property type="term" value="P:negative regulation of T cell proliferation"/>
    <property type="evidence" value="ECO:0007669"/>
    <property type="project" value="TreeGrafter"/>
</dbReference>
<reference evidence="13" key="1">
    <citation type="submission" date="2012-01" db="EMBL/GenBank/DDBJ databases">
        <title>The Genome Sequence of Oreochromis niloticus (Nile Tilapia).</title>
        <authorList>
            <consortium name="Broad Institute Genome Assembly Team"/>
            <consortium name="Broad Institute Sequencing Platform"/>
            <person name="Di Palma F."/>
            <person name="Johnson J."/>
            <person name="Lander E.S."/>
            <person name="Lindblad-Toh K."/>
        </authorList>
    </citation>
    <scope>NUCLEOTIDE SEQUENCE [LARGE SCALE GENOMIC DNA]</scope>
</reference>
<dbReference type="Gene3D" id="2.60.40.10">
    <property type="entry name" value="Immunoglobulins"/>
    <property type="match status" value="6"/>
</dbReference>
<evidence type="ECO:0000256" key="5">
    <source>
        <dbReference type="ARBA" id="ARBA00022989"/>
    </source>
</evidence>
<dbReference type="GeneTree" id="ENSGT00940000168410"/>
<evidence type="ECO:0000256" key="6">
    <source>
        <dbReference type="ARBA" id="ARBA00023136"/>
    </source>
</evidence>
<keyword evidence="10" id="KW-0393">Immunoglobulin domain</keyword>
<keyword evidence="4" id="KW-0732">Signal</keyword>
<dbReference type="PANTHER" id="PTHR25466">
    <property type="entry name" value="T-LYMPHOCYTE ACTIVATION ANTIGEN"/>
    <property type="match status" value="1"/>
</dbReference>
<dbReference type="InterPro" id="IPR013106">
    <property type="entry name" value="Ig_V-set"/>
</dbReference>
<reference evidence="12" key="2">
    <citation type="submission" date="2025-08" db="UniProtKB">
        <authorList>
            <consortium name="Ensembl"/>
        </authorList>
    </citation>
    <scope>IDENTIFICATION</scope>
</reference>
<dbReference type="GO" id="GO:0006955">
    <property type="term" value="P:immune response"/>
    <property type="evidence" value="ECO:0007669"/>
    <property type="project" value="TreeGrafter"/>
</dbReference>
<evidence type="ECO:0000256" key="10">
    <source>
        <dbReference type="ARBA" id="ARBA00023319"/>
    </source>
</evidence>
<dbReference type="GO" id="GO:0031295">
    <property type="term" value="P:T cell costimulation"/>
    <property type="evidence" value="ECO:0007669"/>
    <property type="project" value="TreeGrafter"/>
</dbReference>
<evidence type="ECO:0000256" key="1">
    <source>
        <dbReference type="ARBA" id="ARBA00004251"/>
    </source>
</evidence>
<dbReference type="InterPro" id="IPR007110">
    <property type="entry name" value="Ig-like_dom"/>
</dbReference>
<dbReference type="AlphaFoldDB" id="A0A669D4Q3"/>
<evidence type="ECO:0000256" key="4">
    <source>
        <dbReference type="ARBA" id="ARBA00022729"/>
    </source>
</evidence>
<keyword evidence="13" id="KW-1185">Reference proteome</keyword>
<dbReference type="SUPFAM" id="SSF48726">
    <property type="entry name" value="Immunoglobulin"/>
    <property type="match status" value="6"/>
</dbReference>
<keyword evidence="6" id="KW-0472">Membrane</keyword>
<evidence type="ECO:0000256" key="7">
    <source>
        <dbReference type="ARBA" id="ARBA00023157"/>
    </source>
</evidence>
<dbReference type="GO" id="GO:0042102">
    <property type="term" value="P:positive regulation of T cell proliferation"/>
    <property type="evidence" value="ECO:0007669"/>
    <property type="project" value="TreeGrafter"/>
</dbReference>
<feature type="domain" description="Ig-like" evidence="11">
    <location>
        <begin position="440"/>
        <end position="550"/>
    </location>
</feature>
<feature type="domain" description="Ig-like" evidence="11">
    <location>
        <begin position="236"/>
        <end position="345"/>
    </location>
</feature>
<dbReference type="InterPro" id="IPR051713">
    <property type="entry name" value="T-cell_Activation_Regulation"/>
</dbReference>
<dbReference type="GO" id="GO:0007166">
    <property type="term" value="P:cell surface receptor signaling pathway"/>
    <property type="evidence" value="ECO:0007669"/>
    <property type="project" value="TreeGrafter"/>
</dbReference>
<evidence type="ECO:0000256" key="3">
    <source>
        <dbReference type="ARBA" id="ARBA00022692"/>
    </source>
</evidence>
<feature type="domain" description="Ig-like" evidence="11">
    <location>
        <begin position="351"/>
        <end position="439"/>
    </location>
</feature>
<reference evidence="12" key="3">
    <citation type="submission" date="2025-09" db="UniProtKB">
        <authorList>
            <consortium name="Ensembl"/>
        </authorList>
    </citation>
    <scope>IDENTIFICATION</scope>
</reference>
<sequence>MMEDQPHSLTSVCLIVLSSDYPVEMVEVEQEEKSVLLPFKVTEEDDISQDVKVEWKRQNMIVHVYQNNEHQHLLQDQDYRDRTEMNEDPHRTKDFSLKLKDLQLSDHGGYTCTVYNKDGYILLQKVVLLNITVLQVEMVEVTQGEKSVLLPFRIKDDLSLDVTLLWRHEKVTVHAYQRGQNQSVLIGQDYEGRTEMKKDPLNNKDFSLTLKDLRLTDRGVYTCTVHNKDGHMLLQKAVTLSVRVLQVEMVEVTQGEKSVLLPFRIKDDLPVDVTLLWRHENVTVHTYQRDQYQPDIQGRTEMNKDPLTTKDLSLTLKDLHLTDSGVYTCTVYNKDGHMLLQKSVTLSVRVPEVQMVETVKGVQSVLLPFTTDIKIQDVTAEWKHEDRKVPQGRAEMKKDPLRTGDFSLTLKDLHLTDSGVYTCTVYNKDGHMLLQKSVTLSVKEYQLEMVEVTQGKEFVLLPFKIKEGFTQDVKVEWKHKNKMVHEYQIGKDQCHLKGQDQKQRTEMKKDPLNTKDLSLTLKDLHLTDSGVYTCTVYNKDGHMLLRKSVTLSVRVPEVQMVETVKGVQSVLLPFTTDIKLQDVTAEWKHEDRKVHIYQRDQNQSYIQRRTEVKNEQIKNGDLSLTLKDLHLTDSGVYTCTVYNKDGHMLLQKSVTLSVRGECYSCLSTLQILSEKDPIKQPVMQVKSKSNQITFIVTSHVQVHWYSTCE</sequence>